<dbReference type="InterPro" id="IPR036282">
    <property type="entry name" value="Glutathione-S-Trfase_C_sf"/>
</dbReference>
<dbReference type="Pfam" id="PF04399">
    <property type="entry name" value="Glutaredoxin2_C"/>
    <property type="match status" value="1"/>
</dbReference>
<dbReference type="InterPro" id="IPR011767">
    <property type="entry name" value="GLR_AS"/>
</dbReference>
<evidence type="ECO:0000313" key="3">
    <source>
        <dbReference type="EMBL" id="SJL82838.1"/>
    </source>
</evidence>
<accession>A0A1R4B1P4</accession>
<gene>
    <name evidence="3" type="primary">grxB</name>
    <name evidence="3" type="ORF">VPAL9027_00779</name>
</gene>
<evidence type="ECO:0000259" key="1">
    <source>
        <dbReference type="Pfam" id="PF04399"/>
    </source>
</evidence>
<dbReference type="SUPFAM" id="SSF52833">
    <property type="entry name" value="Thioredoxin-like"/>
    <property type="match status" value="1"/>
</dbReference>
<dbReference type="NCBIfam" id="TIGR02182">
    <property type="entry name" value="GRXB"/>
    <property type="match status" value="1"/>
</dbReference>
<dbReference type="STRING" id="1918946.VPAL9027_00779"/>
<proteinExistence type="predicted"/>
<dbReference type="Gene3D" id="1.20.1050.10">
    <property type="match status" value="1"/>
</dbReference>
<evidence type="ECO:0000313" key="4">
    <source>
        <dbReference type="Proteomes" id="UP000189475"/>
    </source>
</evidence>
<dbReference type="EMBL" id="FUFT01000002">
    <property type="protein sequence ID" value="SJL82838.1"/>
    <property type="molecule type" value="Genomic_DNA"/>
</dbReference>
<dbReference type="InterPro" id="IPR007494">
    <property type="entry name" value="Glutaredoxin2_C"/>
</dbReference>
<evidence type="ECO:0000259" key="2">
    <source>
        <dbReference type="Pfam" id="PF13417"/>
    </source>
</evidence>
<dbReference type="PROSITE" id="PS00195">
    <property type="entry name" value="GLUTAREDOXIN_1"/>
    <property type="match status" value="1"/>
</dbReference>
<keyword evidence="4" id="KW-1185">Reference proteome</keyword>
<feature type="domain" description="Glutaredoxin 2 C-terminal" evidence="1">
    <location>
        <begin position="86"/>
        <end position="209"/>
    </location>
</feature>
<dbReference type="SUPFAM" id="SSF47616">
    <property type="entry name" value="GST C-terminal domain-like"/>
    <property type="match status" value="1"/>
</dbReference>
<organism evidence="3 4">
    <name type="scientific">Vibrio palustris</name>
    <dbReference type="NCBI Taxonomy" id="1918946"/>
    <lineage>
        <taxon>Bacteria</taxon>
        <taxon>Pseudomonadati</taxon>
        <taxon>Pseudomonadota</taxon>
        <taxon>Gammaproteobacteria</taxon>
        <taxon>Vibrionales</taxon>
        <taxon>Vibrionaceae</taxon>
        <taxon>Vibrio</taxon>
    </lineage>
</organism>
<dbReference type="Pfam" id="PF13417">
    <property type="entry name" value="GST_N_3"/>
    <property type="match status" value="1"/>
</dbReference>
<dbReference type="InterPro" id="IPR004045">
    <property type="entry name" value="Glutathione_S-Trfase_N"/>
</dbReference>
<dbReference type="Proteomes" id="UP000189475">
    <property type="component" value="Unassembled WGS sequence"/>
</dbReference>
<dbReference type="Gene3D" id="3.40.30.10">
    <property type="entry name" value="Glutaredoxin"/>
    <property type="match status" value="1"/>
</dbReference>
<dbReference type="RefSeq" id="WP_235861819.1">
    <property type="nucleotide sequence ID" value="NZ_AP024887.1"/>
</dbReference>
<feature type="domain" description="GST N-terminal" evidence="2">
    <location>
        <begin position="4"/>
        <end position="73"/>
    </location>
</feature>
<name>A0A1R4B1P4_9VIBR</name>
<dbReference type="InterPro" id="IPR036249">
    <property type="entry name" value="Thioredoxin-like_sf"/>
</dbReference>
<dbReference type="NCBIfam" id="NF007702">
    <property type="entry name" value="PRK10387.1"/>
    <property type="match status" value="1"/>
</dbReference>
<protein>
    <submittedName>
        <fullName evidence="3">Glutaredoxin-2</fullName>
    </submittedName>
</protein>
<dbReference type="GO" id="GO:0005829">
    <property type="term" value="C:cytosol"/>
    <property type="evidence" value="ECO:0007669"/>
    <property type="project" value="InterPro"/>
</dbReference>
<reference evidence="3 4" key="1">
    <citation type="submission" date="2017-02" db="EMBL/GenBank/DDBJ databases">
        <authorList>
            <person name="Peterson S.W."/>
        </authorList>
    </citation>
    <scope>NUCLEOTIDE SEQUENCE [LARGE SCALE GENOMIC DNA]</scope>
    <source>
        <strain evidence="3 4">CECT 9027</strain>
    </source>
</reference>
<sequence>MLKLYVYEHCPFCARVSFVAGMLKIPFEQIVLAYDDVATPTQLVGKKAVPILVKEDGTAMDESMDIIDYFLQLRLPNTPQVAPSEEVSHWQSKAFPLLQKIGYPRWHELGLGEFLTVASRQAWQDKKETDELNFIALKDNTAEIAVQVSDLLQHAEPILFSPKGMPTLIDEAIMFSLLRGWVCEPSIEWPRNVMQWLRDRSASTGVSVLMLD</sequence>
<dbReference type="InterPro" id="IPR011901">
    <property type="entry name" value="Grx2"/>
</dbReference>
<dbReference type="AlphaFoldDB" id="A0A1R4B1P4"/>